<accession>A0A0R1K006</accession>
<gene>
    <name evidence="1" type="ORF">FD02_GL000759</name>
</gene>
<name>A0A0R1K006_9LACO</name>
<dbReference type="RefSeq" id="WP_175265143.1">
    <property type="nucleotide sequence ID" value="NZ_BBAM01000017.1"/>
</dbReference>
<keyword evidence="2" id="KW-1185">Reference proteome</keyword>
<dbReference type="AlphaFoldDB" id="A0A0R1K006"/>
<sequence length="51" mass="5759">MIAKTVEAGWVKNKNENILIKPVAVALDMTDFSIFAKLKLTKIDSQWLLLV</sequence>
<comment type="caution">
    <text evidence="1">The sequence shown here is derived from an EMBL/GenBank/DDBJ whole genome shotgun (WGS) entry which is preliminary data.</text>
</comment>
<dbReference type="Proteomes" id="UP000051804">
    <property type="component" value="Unassembled WGS sequence"/>
</dbReference>
<evidence type="ECO:0000313" key="2">
    <source>
        <dbReference type="Proteomes" id="UP000051804"/>
    </source>
</evidence>
<reference evidence="1 2" key="1">
    <citation type="journal article" date="2015" name="Genome Announc.">
        <title>Expanding the biotechnology potential of lactobacilli through comparative genomics of 213 strains and associated genera.</title>
        <authorList>
            <person name="Sun Z."/>
            <person name="Harris H.M."/>
            <person name="McCann A."/>
            <person name="Guo C."/>
            <person name="Argimon S."/>
            <person name="Zhang W."/>
            <person name="Yang X."/>
            <person name="Jeffery I.B."/>
            <person name="Cooney J.C."/>
            <person name="Kagawa T.F."/>
            <person name="Liu W."/>
            <person name="Song Y."/>
            <person name="Salvetti E."/>
            <person name="Wrobel A."/>
            <person name="Rasinkangas P."/>
            <person name="Parkhill J."/>
            <person name="Rea M.C."/>
            <person name="O'Sullivan O."/>
            <person name="Ritari J."/>
            <person name="Douillard F.P."/>
            <person name="Paul Ross R."/>
            <person name="Yang R."/>
            <person name="Briner A.E."/>
            <person name="Felis G.E."/>
            <person name="de Vos W.M."/>
            <person name="Barrangou R."/>
            <person name="Klaenhammer T.R."/>
            <person name="Caufield P.W."/>
            <person name="Cui Y."/>
            <person name="Zhang H."/>
            <person name="O'Toole P.W."/>
        </authorList>
    </citation>
    <scope>NUCLEOTIDE SEQUENCE [LARGE SCALE GENOMIC DNA]</scope>
    <source>
        <strain evidence="1 2">JCM 17158</strain>
    </source>
</reference>
<proteinExistence type="predicted"/>
<evidence type="ECO:0000313" key="1">
    <source>
        <dbReference type="EMBL" id="KRK74164.1"/>
    </source>
</evidence>
<dbReference type="EMBL" id="AZDJ01000001">
    <property type="protein sequence ID" value="KRK74164.1"/>
    <property type="molecule type" value="Genomic_DNA"/>
</dbReference>
<organism evidence="1 2">
    <name type="scientific">Lacticaseibacillus nasuensis JCM 17158</name>
    <dbReference type="NCBI Taxonomy" id="1291734"/>
    <lineage>
        <taxon>Bacteria</taxon>
        <taxon>Bacillati</taxon>
        <taxon>Bacillota</taxon>
        <taxon>Bacilli</taxon>
        <taxon>Lactobacillales</taxon>
        <taxon>Lactobacillaceae</taxon>
        <taxon>Lacticaseibacillus</taxon>
    </lineage>
</organism>
<dbReference type="PATRIC" id="fig|1291734.4.peg.785"/>
<protein>
    <submittedName>
        <fullName evidence="1">Uncharacterized protein</fullName>
    </submittedName>
</protein>
<dbReference type="STRING" id="1291734.FD02_GL000759"/>